<dbReference type="CDD" id="cd00840">
    <property type="entry name" value="MPP_Mre11_N"/>
    <property type="match status" value="1"/>
</dbReference>
<evidence type="ECO:0000256" key="3">
    <source>
        <dbReference type="ARBA" id="ARBA00022839"/>
    </source>
</evidence>
<evidence type="ECO:0000256" key="4">
    <source>
        <dbReference type="RuleBase" id="RU363069"/>
    </source>
</evidence>
<gene>
    <name evidence="4" type="primary">sbcD</name>
    <name evidence="6" type="ORF">SAMN05421877_11176</name>
</gene>
<keyword evidence="2 4" id="KW-0378">Hydrolase</keyword>
<dbReference type="InterPro" id="IPR029052">
    <property type="entry name" value="Metallo-depent_PP-like"/>
</dbReference>
<comment type="subunit">
    <text evidence="4">Heterodimer of SbcC and SbcD.</text>
</comment>
<keyword evidence="1 4" id="KW-0540">Nuclease</keyword>
<dbReference type="Gene3D" id="3.60.21.10">
    <property type="match status" value="1"/>
</dbReference>
<keyword evidence="7" id="KW-1185">Reference proteome</keyword>
<dbReference type="GO" id="GO:0006260">
    <property type="term" value="P:DNA replication"/>
    <property type="evidence" value="ECO:0007669"/>
    <property type="project" value="UniProtKB-KW"/>
</dbReference>
<dbReference type="NCBIfam" id="TIGR00619">
    <property type="entry name" value="sbcd"/>
    <property type="match status" value="1"/>
</dbReference>
<dbReference type="GO" id="GO:0008408">
    <property type="term" value="F:3'-5' exonuclease activity"/>
    <property type="evidence" value="ECO:0007669"/>
    <property type="project" value="InterPro"/>
</dbReference>
<dbReference type="GO" id="GO:0004519">
    <property type="term" value="F:endonuclease activity"/>
    <property type="evidence" value="ECO:0007669"/>
    <property type="project" value="UniProtKB-KW"/>
</dbReference>
<comment type="function">
    <text evidence="4">SbcCD cleaves DNA hairpin structures. These structures can inhibit DNA replication and are intermediates in certain DNA recombination reactions. The complex acts as a 3'-&gt;5' double strand exonuclease that can open hairpins. It also has a 5' single-strand endonuclease activity.</text>
</comment>
<dbReference type="RefSeq" id="WP_103907353.1">
    <property type="nucleotide sequence ID" value="NZ_CP049246.1"/>
</dbReference>
<evidence type="ECO:0000256" key="2">
    <source>
        <dbReference type="ARBA" id="ARBA00022801"/>
    </source>
</evidence>
<dbReference type="InterPro" id="IPR004593">
    <property type="entry name" value="SbcD"/>
</dbReference>
<dbReference type="EMBL" id="FNUT01000011">
    <property type="protein sequence ID" value="SEG63156.1"/>
    <property type="molecule type" value="Genomic_DNA"/>
</dbReference>
<dbReference type="InterPro" id="IPR041796">
    <property type="entry name" value="Mre11_N"/>
</dbReference>
<feature type="domain" description="Calcineurin-like phosphoesterase" evidence="5">
    <location>
        <begin position="1"/>
        <end position="97"/>
    </location>
</feature>
<dbReference type="OrthoDB" id="9773856at2"/>
<dbReference type="GO" id="GO:0006310">
    <property type="term" value="P:DNA recombination"/>
    <property type="evidence" value="ECO:0007669"/>
    <property type="project" value="UniProtKB-KW"/>
</dbReference>
<evidence type="ECO:0000313" key="7">
    <source>
        <dbReference type="Proteomes" id="UP000236731"/>
    </source>
</evidence>
<dbReference type="InterPro" id="IPR050535">
    <property type="entry name" value="DNA_Repair-Maintenance_Comp"/>
</dbReference>
<dbReference type="Pfam" id="PF00149">
    <property type="entry name" value="Metallophos"/>
    <property type="match status" value="1"/>
</dbReference>
<dbReference type="Proteomes" id="UP000236731">
    <property type="component" value="Unassembled WGS sequence"/>
</dbReference>
<evidence type="ECO:0000256" key="1">
    <source>
        <dbReference type="ARBA" id="ARBA00022722"/>
    </source>
</evidence>
<keyword evidence="4" id="KW-0235">DNA replication</keyword>
<dbReference type="InterPro" id="IPR004843">
    <property type="entry name" value="Calcineurin-like_PHP"/>
</dbReference>
<reference evidence="7" key="1">
    <citation type="submission" date="2016-10" db="EMBL/GenBank/DDBJ databases">
        <authorList>
            <person name="Varghese N."/>
            <person name="Submissions S."/>
        </authorList>
    </citation>
    <scope>NUCLEOTIDE SEQUENCE [LARGE SCALE GENOMIC DNA]</scope>
    <source>
        <strain evidence="7">DSM 22361</strain>
    </source>
</reference>
<evidence type="ECO:0000313" key="6">
    <source>
        <dbReference type="EMBL" id="SEG63156.1"/>
    </source>
</evidence>
<name>A0A1H6BSI4_9SPHI</name>
<dbReference type="AlphaFoldDB" id="A0A1H6BSI4"/>
<dbReference type="PANTHER" id="PTHR30337:SF0">
    <property type="entry name" value="NUCLEASE SBCCD SUBUNIT D"/>
    <property type="match status" value="1"/>
</dbReference>
<comment type="similarity">
    <text evidence="4">Belongs to the SbcD family.</text>
</comment>
<keyword evidence="4" id="KW-0233">DNA recombination</keyword>
<organism evidence="6 7">
    <name type="scientific">Sphingobacterium lactis</name>
    <dbReference type="NCBI Taxonomy" id="797291"/>
    <lineage>
        <taxon>Bacteria</taxon>
        <taxon>Pseudomonadati</taxon>
        <taxon>Bacteroidota</taxon>
        <taxon>Sphingobacteriia</taxon>
        <taxon>Sphingobacteriales</taxon>
        <taxon>Sphingobacteriaceae</taxon>
        <taxon>Sphingobacterium</taxon>
    </lineage>
</organism>
<keyword evidence="3 4" id="KW-0269">Exonuclease</keyword>
<sequence length="408" mass="46655">MRILHTADWHLGKKLDFFSRLEEQREVMDEICQIADREEVDLVVVSGDLYDTFNPPIEATELLYKTLKRLTNNGKRPVIAIAGNHDSPDRVDSPDPLARECGIFFFGQPNLVTKQLTVEGAFDVIRSDEGFVELKIPKYYYPIRILSTAFANEMRLKQFLGFEDKAAQLQEVLKERWRNLATQYCDSFGVNLLTTHLYMLKRGGEVLEEPEGEKPIRLGYADLVYSDSIPAQIQYTALGHLHRFHEIGQGDAPVIYPGSPLAYSFSEAGQKKQVVLVDLEPNKPAQYSTVTLEKGRQLHRKRFHSIDEAVVWLHENPHALVELTLESDEFLSAIDLKRIHEAHDGIIHIIPIVNRKQEPGCTVQSVNLDQDMKDLFKDFFRSKYGQDPNDELMALFDEVAANTLEKED</sequence>
<dbReference type="SUPFAM" id="SSF56300">
    <property type="entry name" value="Metallo-dependent phosphatases"/>
    <property type="match status" value="1"/>
</dbReference>
<protein>
    <recommendedName>
        <fullName evidence="4">Nuclease SbcCD subunit D</fullName>
    </recommendedName>
</protein>
<proteinExistence type="inferred from homology"/>
<evidence type="ECO:0000259" key="5">
    <source>
        <dbReference type="Pfam" id="PF00149"/>
    </source>
</evidence>
<keyword evidence="4" id="KW-0255">Endonuclease</keyword>
<dbReference type="PANTHER" id="PTHR30337">
    <property type="entry name" value="COMPONENT OF ATP-DEPENDENT DSDNA EXONUCLEASE"/>
    <property type="match status" value="1"/>
</dbReference>
<accession>A0A1H6BSI4</accession>